<evidence type="ECO:0000313" key="8">
    <source>
        <dbReference type="EMBL" id="VEP15029.1"/>
    </source>
</evidence>
<feature type="domain" description="Cadherin-like" evidence="7">
    <location>
        <begin position="692"/>
        <end position="779"/>
    </location>
</feature>
<dbReference type="PANTHER" id="PTHR39431:SF1">
    <property type="entry name" value="FRPA_C-RELATED PROTEIN"/>
    <property type="match status" value="1"/>
</dbReference>
<dbReference type="InterPro" id="IPR001343">
    <property type="entry name" value="Hemolysn_Ca-bd"/>
</dbReference>
<dbReference type="GO" id="GO:0005576">
    <property type="term" value="C:extracellular region"/>
    <property type="evidence" value="ECO:0007669"/>
    <property type="project" value="InterPro"/>
</dbReference>
<keyword evidence="3" id="KW-0677">Repeat</keyword>
<evidence type="ECO:0000256" key="6">
    <source>
        <dbReference type="SAM" id="MobiDB-lite"/>
    </source>
</evidence>
<name>A0A563VUG6_9CYAN</name>
<dbReference type="PANTHER" id="PTHR39431">
    <property type="entry name" value="FRPA/C-RELATED PROTEIN"/>
    <property type="match status" value="1"/>
</dbReference>
<evidence type="ECO:0000256" key="4">
    <source>
        <dbReference type="ARBA" id="ARBA00023026"/>
    </source>
</evidence>
<dbReference type="Pfam" id="PF00353">
    <property type="entry name" value="HemolysinCabind"/>
    <property type="match status" value="1"/>
</dbReference>
<feature type="domain" description="Cadherin-like" evidence="7">
    <location>
        <begin position="783"/>
        <end position="874"/>
    </location>
</feature>
<dbReference type="Gene3D" id="2.60.40.3440">
    <property type="match status" value="5"/>
</dbReference>
<evidence type="ECO:0000313" key="9">
    <source>
        <dbReference type="Proteomes" id="UP000320055"/>
    </source>
</evidence>
<feature type="domain" description="Cadherin-like" evidence="7">
    <location>
        <begin position="411"/>
        <end position="493"/>
    </location>
</feature>
<dbReference type="GO" id="GO:0090729">
    <property type="term" value="F:toxin activity"/>
    <property type="evidence" value="ECO:0007669"/>
    <property type="project" value="UniProtKB-KW"/>
</dbReference>
<evidence type="ECO:0000256" key="5">
    <source>
        <dbReference type="ARBA" id="ARBA00023136"/>
    </source>
</evidence>
<feature type="domain" description="Cadherin-like" evidence="7">
    <location>
        <begin position="591"/>
        <end position="684"/>
    </location>
</feature>
<protein>
    <recommendedName>
        <fullName evidence="7">Cadherin-like domain-containing protein</fullName>
    </recommendedName>
</protein>
<dbReference type="RefSeq" id="WP_222427271.1">
    <property type="nucleotide sequence ID" value="NZ_LR214041.1"/>
</dbReference>
<accession>A0A563VUG6</accession>
<feature type="domain" description="Cadherin-like" evidence="7">
    <location>
        <begin position="496"/>
        <end position="588"/>
    </location>
</feature>
<dbReference type="InterPro" id="IPR011049">
    <property type="entry name" value="Serralysin-like_metalloprot_C"/>
</dbReference>
<dbReference type="Gene3D" id="2.150.10.10">
    <property type="entry name" value="Serralysin-like metalloprotease, C-terminal"/>
    <property type="match status" value="1"/>
</dbReference>
<proteinExistence type="predicted"/>
<dbReference type="Proteomes" id="UP000320055">
    <property type="component" value="Unassembled WGS sequence"/>
</dbReference>
<keyword evidence="9" id="KW-1185">Reference proteome</keyword>
<evidence type="ECO:0000256" key="3">
    <source>
        <dbReference type="ARBA" id="ARBA00022737"/>
    </source>
</evidence>
<dbReference type="GO" id="GO:0005509">
    <property type="term" value="F:calcium ion binding"/>
    <property type="evidence" value="ECO:0007669"/>
    <property type="project" value="InterPro"/>
</dbReference>
<dbReference type="Pfam" id="PF17892">
    <property type="entry name" value="Cadherin_5"/>
    <property type="match status" value="5"/>
</dbReference>
<dbReference type="InterPro" id="IPR003995">
    <property type="entry name" value="RTX_toxin_determinant-A"/>
</dbReference>
<dbReference type="SUPFAM" id="SSF51120">
    <property type="entry name" value="beta-Roll"/>
    <property type="match status" value="1"/>
</dbReference>
<dbReference type="NCBIfam" id="NF012211">
    <property type="entry name" value="tand_rpt_95"/>
    <property type="match status" value="6"/>
</dbReference>
<dbReference type="PRINTS" id="PR00313">
    <property type="entry name" value="CABNDNGRPT"/>
</dbReference>
<dbReference type="Pfam" id="PF17963">
    <property type="entry name" value="Big_9"/>
    <property type="match status" value="1"/>
</dbReference>
<dbReference type="EMBL" id="CAACVJ010000225">
    <property type="protein sequence ID" value="VEP15029.1"/>
    <property type="molecule type" value="Genomic_DNA"/>
</dbReference>
<evidence type="ECO:0000256" key="1">
    <source>
        <dbReference type="ARBA" id="ARBA00004370"/>
    </source>
</evidence>
<dbReference type="Gene3D" id="2.60.40.10">
    <property type="entry name" value="Immunoglobulins"/>
    <property type="match status" value="2"/>
</dbReference>
<sequence>MPIPRRRLPPGNDSGIEIVPPPYSEDVEDGFEEAEDQIRRRYYDPLILDLDGDGIELTSLENSGVHFDIDGDGFREATGWLKSDDGLLVLDRNNDGYINDISELFGNQTISGFTELQELDSNNDGQITVADTDFTKLQIWRDLDEDGRSDINELFSLAELNITKIDAVGNPVNITNEGHLINETASFELSDGTQREVANVWMSLDQQDSYYDHNSTFNSPVVITEQILNLPNLKGYGNLPDLRIAMAKDSELLASVESFAENVNSGDIGAARELVRPILLLWAGVDGVDSSSGNSSTFALELEFLEKFVGRDWNNTNPSGAGIQTIRNTFAQLASELETRLLVQVVESSVGYNTTFERYEFSGDIQEAVEQFKQVVTGSQTDSSETLDFEVVALAELIQQSALGSDLIFNVFTTNEDVTLEVLATDILSTEIELNSDSLSFSSINDAVNGTVILNDNGNIEFTPHADFNGIAIFEYTVSDGTKTLTGLAQVNVSPVNDAPLANNDTVTIEEDTSITILATELLTNDSDVDRDLLSISNVDNVVNGTAIVNTDGDIEFTPDANFNGIASFDYTISDGIDSDTASIEIVVNPVNDAPIANNDTATAIDEDTSITILATELLSNDSDVEGDNFSIINVNSDSGTAILNADGNIEFTPADNFNGTATFNYTVSDGTNSSTASVELVVNPINDILIANSDTVTTDEDTPLTILASELFANDVNDDIEKSLIVSQISNSTNGTAVINGDGNIEFTPDANFNGTASFDYTVTDGTDSETASVEVVVNSINDAPIANSDTVTTNEDTPVTILAAELLGNDINLDLEDSLSLVAVNNAANGIAVINGDGNVEFVPDTNFNGTASFDYVVTDGIVNETTSVSVVVNAVNDAPILTNPIPNLTLAKNAPNSVIQLADYFEDVEDEDNLAYNLSATISSFQSSTGSNQFFDIFSIDNTKTLTLGYADNVSGTAAITVKVTDSANESVETTFNVSVVNVANNAPIVTNPIPDLTVNKNAPNSVISLGDYFEDVEDGDNLAYSFRASSSIQGGTSSKFFDLFAFNPSTKSLTLDYADGVIGTSTITVKATDSENEFVETTFNVSVVDSVNNTPNEDSITAVDDAIATVEDTSVVILATELLGNDMGDNLSISGVDSFINGTATVNEYGNIEFTPNADFYGTASFNYTVTDGTETATGLVSVDVTPINDAPVLTNPIPSLTLTQNAPNSVIKLSDYFEDVENGDNLGYSLRASSSIQGGTSGKFFDVFSLDGTKALTLDYADDVIGSSTITVKATDSGNEFVETAFTVSVIDVSENGDTLSGGDGNDYLVGKQGNDTLNGGAGSDLLVGGTGEDSFVFNSPHEGVDTITDFSPEDDTLVFSATGFNGNLTAGTISSEMLTVGTAATNNQHRFIYDAGSGDLFYDSDGMGDNEQQKLASLKPDLALTHNNFYIEL</sequence>
<evidence type="ECO:0000259" key="7">
    <source>
        <dbReference type="Pfam" id="PF17892"/>
    </source>
</evidence>
<keyword evidence="5" id="KW-0472">Membrane</keyword>
<dbReference type="InterPro" id="IPR018511">
    <property type="entry name" value="Hemolysin-typ_Ca-bd_CS"/>
</dbReference>
<dbReference type="PROSITE" id="PS00330">
    <property type="entry name" value="HEMOLYSIN_CALCIUM"/>
    <property type="match status" value="2"/>
</dbReference>
<keyword evidence="4" id="KW-0843">Virulence</keyword>
<organism evidence="8 9">
    <name type="scientific">Hyella patelloides LEGE 07179</name>
    <dbReference type="NCBI Taxonomy" id="945734"/>
    <lineage>
        <taxon>Bacteria</taxon>
        <taxon>Bacillati</taxon>
        <taxon>Cyanobacteriota</taxon>
        <taxon>Cyanophyceae</taxon>
        <taxon>Pleurocapsales</taxon>
        <taxon>Hyellaceae</taxon>
        <taxon>Hyella</taxon>
    </lineage>
</organism>
<dbReference type="InterPro" id="IPR013783">
    <property type="entry name" value="Ig-like_fold"/>
</dbReference>
<evidence type="ECO:0000256" key="2">
    <source>
        <dbReference type="ARBA" id="ARBA00022656"/>
    </source>
</evidence>
<keyword evidence="2" id="KW-0800">Toxin</keyword>
<dbReference type="PRINTS" id="PR01488">
    <property type="entry name" value="RTXTOXINA"/>
</dbReference>
<dbReference type="InterPro" id="IPR041690">
    <property type="entry name" value="Cadherin_5"/>
</dbReference>
<feature type="region of interest" description="Disordered" evidence="6">
    <location>
        <begin position="1"/>
        <end position="23"/>
    </location>
</feature>
<comment type="subcellular location">
    <subcellularLocation>
        <location evidence="1">Membrane</location>
    </subcellularLocation>
</comment>
<gene>
    <name evidence="8" type="ORF">H1P_3000002</name>
</gene>
<dbReference type="GO" id="GO:0016020">
    <property type="term" value="C:membrane"/>
    <property type="evidence" value="ECO:0007669"/>
    <property type="project" value="UniProtKB-SubCell"/>
</dbReference>
<reference evidence="8 9" key="1">
    <citation type="submission" date="2019-01" db="EMBL/GenBank/DDBJ databases">
        <authorList>
            <person name="Brito A."/>
        </authorList>
    </citation>
    <scope>NUCLEOTIDE SEQUENCE [LARGE SCALE GENOMIC DNA]</scope>
    <source>
        <strain evidence="8">1</strain>
    </source>
</reference>